<dbReference type="KEGG" id="mmar:MODMU_4735"/>
<organism evidence="2 3">
    <name type="scientific">Modestobacter italicus (strain DSM 44449 / CECT 9708 / BC 501)</name>
    <dbReference type="NCBI Taxonomy" id="2732864"/>
    <lineage>
        <taxon>Bacteria</taxon>
        <taxon>Bacillati</taxon>
        <taxon>Actinomycetota</taxon>
        <taxon>Actinomycetes</taxon>
        <taxon>Geodermatophilales</taxon>
        <taxon>Geodermatophilaceae</taxon>
        <taxon>Modestobacter</taxon>
    </lineage>
</organism>
<dbReference type="HOGENOM" id="CLU_2001414_0_0_11"/>
<dbReference type="OMA" id="DHARPIW"/>
<dbReference type="AlphaFoldDB" id="I4F3A3"/>
<keyword evidence="1" id="KW-1133">Transmembrane helix</keyword>
<evidence type="ECO:0000313" key="3">
    <source>
        <dbReference type="Proteomes" id="UP000006461"/>
    </source>
</evidence>
<gene>
    <name evidence="2" type="ordered locus">MODMU_4735</name>
</gene>
<dbReference type="EMBL" id="FO203431">
    <property type="protein sequence ID" value="CCH90116.1"/>
    <property type="molecule type" value="Genomic_DNA"/>
</dbReference>
<keyword evidence="1" id="KW-0812">Transmembrane</keyword>
<dbReference type="STRING" id="477641.MODMU_4735"/>
<name>I4F3A3_MODI5</name>
<accession>I4F3A3</accession>
<sequence>MSARRVRSTGSRVTRLVAVPFGLWGAAMLLRPGDVTRLVCGGGPEPDAWIVRVLGARLVAQHLLTLVRPTRGVVLAGAGTDLLHAASMGLARVRWPDHARPIWVSGTTSVGSALAGALTARR</sequence>
<reference evidence="2 3" key="1">
    <citation type="journal article" date="2012" name="J. Bacteriol.">
        <title>Genome Sequence of Radiation-Resistant Modestobacter marinus Strain BC501, a Representative Actinobacterium That Thrives on Calcareous Stone Surfaces.</title>
        <authorList>
            <person name="Normand P."/>
            <person name="Gury J."/>
            <person name="Pujic P."/>
            <person name="Chouaia B."/>
            <person name="Crotti E."/>
            <person name="Brusetti L."/>
            <person name="Daffonchio D."/>
            <person name="Vacherie B."/>
            <person name="Barbe V."/>
            <person name="Medigue C."/>
            <person name="Calteau A."/>
            <person name="Ghodhbane-Gtari F."/>
            <person name="Essoussi I."/>
            <person name="Nouioui I."/>
            <person name="Abbassi-Ghozzi I."/>
            <person name="Gtari M."/>
        </authorList>
    </citation>
    <scope>NUCLEOTIDE SEQUENCE [LARGE SCALE GENOMIC DNA]</scope>
    <source>
        <strain evidence="3">BC 501</strain>
    </source>
</reference>
<keyword evidence="3" id="KW-1185">Reference proteome</keyword>
<feature type="transmembrane region" description="Helical" evidence="1">
    <location>
        <begin position="12"/>
        <end position="30"/>
    </location>
</feature>
<evidence type="ECO:0000313" key="2">
    <source>
        <dbReference type="EMBL" id="CCH90116.1"/>
    </source>
</evidence>
<evidence type="ECO:0000256" key="1">
    <source>
        <dbReference type="SAM" id="Phobius"/>
    </source>
</evidence>
<keyword evidence="1" id="KW-0472">Membrane</keyword>
<dbReference type="OrthoDB" id="5198262at2"/>
<proteinExistence type="predicted"/>
<dbReference type="Proteomes" id="UP000006461">
    <property type="component" value="Chromosome"/>
</dbReference>
<protein>
    <submittedName>
        <fullName evidence="2">Uncharacterized protein</fullName>
    </submittedName>
</protein>